<sequence length="94" mass="10630">MQVPTLDQHEALARQLAEALARIAKLEAAQPDWLREEEAMSLTGLSRSTLIRERKKNDTPLVITDSGPLRYLRSSVEAFNEARMLRKTTLRLAA</sequence>
<comment type="caution">
    <text evidence="1">The sequence shown here is derived from an EMBL/GenBank/DDBJ whole genome shotgun (WGS) entry which is preliminary data.</text>
</comment>
<name>A0A558C358_9BACT</name>
<keyword evidence="2" id="KW-1185">Reference proteome</keyword>
<proteinExistence type="predicted"/>
<evidence type="ECO:0000313" key="1">
    <source>
        <dbReference type="EMBL" id="TVT43092.1"/>
    </source>
</evidence>
<protein>
    <recommendedName>
        <fullName evidence="3">DNA-binding protein</fullName>
    </recommendedName>
</protein>
<gene>
    <name evidence="1" type="ORF">FNT36_03095</name>
</gene>
<dbReference type="AlphaFoldDB" id="A0A558C358"/>
<evidence type="ECO:0000313" key="2">
    <source>
        <dbReference type="Proteomes" id="UP000317624"/>
    </source>
</evidence>
<dbReference type="RefSeq" id="WP_144844224.1">
    <property type="nucleotide sequence ID" value="NZ_VMRJ01000001.1"/>
</dbReference>
<evidence type="ECO:0008006" key="3">
    <source>
        <dbReference type="Google" id="ProtNLM"/>
    </source>
</evidence>
<dbReference type="EMBL" id="VMRJ01000001">
    <property type="protein sequence ID" value="TVT43092.1"/>
    <property type="molecule type" value="Genomic_DNA"/>
</dbReference>
<dbReference type="Proteomes" id="UP000317624">
    <property type="component" value="Unassembled WGS sequence"/>
</dbReference>
<reference evidence="1 2" key="1">
    <citation type="submission" date="2019-07" db="EMBL/GenBank/DDBJ databases">
        <title>Hymenobacter sp. straun FUR1 Genome sequencing and assembly.</title>
        <authorList>
            <person name="Chhetri G."/>
        </authorList>
    </citation>
    <scope>NUCLEOTIDE SEQUENCE [LARGE SCALE GENOMIC DNA]</scope>
    <source>
        <strain evidence="1 2">Fur1</strain>
    </source>
</reference>
<accession>A0A558C358</accession>
<organism evidence="1 2">
    <name type="scientific">Hymenobacter setariae</name>
    <dbReference type="NCBI Taxonomy" id="2594794"/>
    <lineage>
        <taxon>Bacteria</taxon>
        <taxon>Pseudomonadati</taxon>
        <taxon>Bacteroidota</taxon>
        <taxon>Cytophagia</taxon>
        <taxon>Cytophagales</taxon>
        <taxon>Hymenobacteraceae</taxon>
        <taxon>Hymenobacter</taxon>
    </lineage>
</organism>